<dbReference type="PANTHER" id="PTHR13504:SF38">
    <property type="entry name" value="FIDO DOMAIN-CONTAINING PROTEIN"/>
    <property type="match status" value="1"/>
</dbReference>
<dbReference type="Gene3D" id="1.10.3290.10">
    <property type="entry name" value="Fido-like domain"/>
    <property type="match status" value="1"/>
</dbReference>
<name>A0ABW6CLG0_9CAUL</name>
<evidence type="ECO:0000313" key="3">
    <source>
        <dbReference type="Proteomes" id="UP001598130"/>
    </source>
</evidence>
<feature type="domain" description="Fido" evidence="1">
    <location>
        <begin position="51"/>
        <end position="205"/>
    </location>
</feature>
<sequence>MGRVSNWELADGELARGIEALNLVGLRSLLVALVVSSLGRKADGDTLPPMPDEGALCALHRAATVFLLEQPGAYRQSNVKLRQEGGTLLRPPPWNAVPELMAAFFVELKRIWTQGDALDVAAYALWRITWIHPFRDGNGRTAFAFAYGCLCLKLGALLPQTGTVLDQMLADPAQCNGPLGAADTSVRGDADVAPDLTSLKRFYDQLLLRQIRAAEGLPAAP</sequence>
<gene>
    <name evidence="2" type="ORF">OCL97_03160</name>
</gene>
<organism evidence="2 3">
    <name type="scientific">Phenylobacterium ferrooxidans</name>
    <dbReference type="NCBI Taxonomy" id="2982689"/>
    <lineage>
        <taxon>Bacteria</taxon>
        <taxon>Pseudomonadati</taxon>
        <taxon>Pseudomonadota</taxon>
        <taxon>Alphaproteobacteria</taxon>
        <taxon>Caulobacterales</taxon>
        <taxon>Caulobacteraceae</taxon>
        <taxon>Phenylobacterium</taxon>
    </lineage>
</organism>
<dbReference type="InterPro" id="IPR036597">
    <property type="entry name" value="Fido-like_dom_sf"/>
</dbReference>
<reference evidence="2 3" key="1">
    <citation type="submission" date="2022-09" db="EMBL/GenBank/DDBJ databases">
        <title>New species of Phenylobacterium.</title>
        <authorList>
            <person name="Mieszkin S."/>
        </authorList>
    </citation>
    <scope>NUCLEOTIDE SEQUENCE [LARGE SCALE GENOMIC DNA]</scope>
    <source>
        <strain evidence="2 3">HK31-G</strain>
    </source>
</reference>
<dbReference type="InterPro" id="IPR040198">
    <property type="entry name" value="Fido_containing"/>
</dbReference>
<dbReference type="RefSeq" id="WP_377367529.1">
    <property type="nucleotide sequence ID" value="NZ_JAOTJD010000003.1"/>
</dbReference>
<evidence type="ECO:0000259" key="1">
    <source>
        <dbReference type="PROSITE" id="PS51459"/>
    </source>
</evidence>
<comment type="caution">
    <text evidence="2">The sequence shown here is derived from an EMBL/GenBank/DDBJ whole genome shotgun (WGS) entry which is preliminary data.</text>
</comment>
<dbReference type="Proteomes" id="UP001598130">
    <property type="component" value="Unassembled WGS sequence"/>
</dbReference>
<keyword evidence="3" id="KW-1185">Reference proteome</keyword>
<accession>A0ABW6CLG0</accession>
<dbReference type="PROSITE" id="PS51459">
    <property type="entry name" value="FIDO"/>
    <property type="match status" value="1"/>
</dbReference>
<proteinExistence type="predicted"/>
<dbReference type="EMBL" id="JAOTJD010000003">
    <property type="protein sequence ID" value="MFD3262961.1"/>
    <property type="molecule type" value="Genomic_DNA"/>
</dbReference>
<dbReference type="Pfam" id="PF02661">
    <property type="entry name" value="Fic"/>
    <property type="match status" value="1"/>
</dbReference>
<dbReference type="InterPro" id="IPR003812">
    <property type="entry name" value="Fido"/>
</dbReference>
<evidence type="ECO:0000313" key="2">
    <source>
        <dbReference type="EMBL" id="MFD3262961.1"/>
    </source>
</evidence>
<dbReference type="SUPFAM" id="SSF140931">
    <property type="entry name" value="Fic-like"/>
    <property type="match status" value="1"/>
</dbReference>
<protein>
    <submittedName>
        <fullName evidence="2">Fic family protein</fullName>
    </submittedName>
</protein>
<dbReference type="PANTHER" id="PTHR13504">
    <property type="entry name" value="FIDO DOMAIN-CONTAINING PROTEIN DDB_G0283145"/>
    <property type="match status" value="1"/>
</dbReference>